<protein>
    <submittedName>
        <fullName evidence="2">Uncharacterized protein</fullName>
    </submittedName>
</protein>
<reference evidence="2 3" key="1">
    <citation type="journal article" date="2015" name="Genome Announc.">
        <title>Complete Genome Sequences for Two Strains of a Novel Fastidious, Partially Acid-Fast, Gram-Positive Corynebacterineae Bacterium, Derived from Human Clinical Samples.</title>
        <authorList>
            <person name="Nicholson A.C."/>
            <person name="Bell M."/>
            <person name="Humrighouse B.W."/>
            <person name="McQuiston J.R."/>
        </authorList>
    </citation>
    <scope>NUCLEOTIDE SEQUENCE [LARGE SCALE GENOMIC DNA]</scope>
    <source>
        <strain evidence="2 3">X1698</strain>
    </source>
</reference>
<feature type="region of interest" description="Disordered" evidence="1">
    <location>
        <begin position="1"/>
        <end position="82"/>
    </location>
</feature>
<name>A0A0M4LZ13_9ACTN</name>
<dbReference type="EMBL" id="CP012390">
    <property type="protein sequence ID" value="ALE18869.1"/>
    <property type="molecule type" value="Genomic_DNA"/>
</dbReference>
<accession>A0A0M4LZ13</accession>
<sequence>MLAAPAMNSAMPAGPTRPPPPTARKAPADPSAPPPSSTKTTRSRRPPRKVSPNSLSSPLPSVPSGSTSTPRTSLWFLRTTNM</sequence>
<dbReference type="STRING" id="1528099.AL705_03450"/>
<dbReference type="Proteomes" id="UP000068137">
    <property type="component" value="Chromosome"/>
</dbReference>
<organism evidence="2 3">
    <name type="scientific">Lawsonella clevelandensis</name>
    <dbReference type="NCBI Taxonomy" id="1528099"/>
    <lineage>
        <taxon>Bacteria</taxon>
        <taxon>Bacillati</taxon>
        <taxon>Actinomycetota</taxon>
        <taxon>Actinomycetes</taxon>
        <taxon>Mycobacteriales</taxon>
        <taxon>Lawsonellaceae</taxon>
        <taxon>Lawsonella</taxon>
    </lineage>
</organism>
<evidence type="ECO:0000313" key="3">
    <source>
        <dbReference type="Proteomes" id="UP000068137"/>
    </source>
</evidence>
<feature type="compositionally biased region" description="Low complexity" evidence="1">
    <location>
        <begin position="50"/>
        <end position="74"/>
    </location>
</feature>
<gene>
    <name evidence="2" type="ORF">AL705_03450</name>
</gene>
<evidence type="ECO:0000256" key="1">
    <source>
        <dbReference type="SAM" id="MobiDB-lite"/>
    </source>
</evidence>
<proteinExistence type="predicted"/>
<dbReference type="KEGG" id="cbq:AL705_03450"/>
<evidence type="ECO:0000313" key="2">
    <source>
        <dbReference type="EMBL" id="ALE18869.1"/>
    </source>
</evidence>
<dbReference type="AlphaFoldDB" id="A0A0M4LZ13"/>